<organism evidence="1 2">
    <name type="scientific">Anaeromyces robustus</name>
    <dbReference type="NCBI Taxonomy" id="1754192"/>
    <lineage>
        <taxon>Eukaryota</taxon>
        <taxon>Fungi</taxon>
        <taxon>Fungi incertae sedis</taxon>
        <taxon>Chytridiomycota</taxon>
        <taxon>Chytridiomycota incertae sedis</taxon>
        <taxon>Neocallimastigomycetes</taxon>
        <taxon>Neocallimastigales</taxon>
        <taxon>Neocallimastigaceae</taxon>
        <taxon>Anaeromyces</taxon>
    </lineage>
</organism>
<dbReference type="AlphaFoldDB" id="A0A1Y1X288"/>
<reference evidence="1 2" key="1">
    <citation type="submission" date="2016-08" db="EMBL/GenBank/DDBJ databases">
        <title>A Parts List for Fungal Cellulosomes Revealed by Comparative Genomics.</title>
        <authorList>
            <consortium name="DOE Joint Genome Institute"/>
            <person name="Haitjema C.H."/>
            <person name="Gilmore S.P."/>
            <person name="Henske J.K."/>
            <person name="Solomon K.V."/>
            <person name="De Groot R."/>
            <person name="Kuo A."/>
            <person name="Mondo S.J."/>
            <person name="Salamov A.A."/>
            <person name="Labutti K."/>
            <person name="Zhao Z."/>
            <person name="Chiniquy J."/>
            <person name="Barry K."/>
            <person name="Brewer H.M."/>
            <person name="Purvine S.O."/>
            <person name="Wright A.T."/>
            <person name="Boxma B."/>
            <person name="Van Alen T."/>
            <person name="Hackstein J.H."/>
            <person name="Baker S.E."/>
            <person name="Grigoriev I.V."/>
            <person name="O'Malley M.A."/>
        </authorList>
    </citation>
    <scope>NUCLEOTIDE SEQUENCE [LARGE SCALE GENOMIC DNA]</scope>
    <source>
        <strain evidence="1 2">S4</strain>
    </source>
</reference>
<dbReference type="Proteomes" id="UP000193944">
    <property type="component" value="Unassembled WGS sequence"/>
</dbReference>
<comment type="caution">
    <text evidence="1">The sequence shown here is derived from an EMBL/GenBank/DDBJ whole genome shotgun (WGS) entry which is preliminary data.</text>
</comment>
<protein>
    <submittedName>
        <fullName evidence="1">Uncharacterized protein</fullName>
    </submittedName>
</protein>
<evidence type="ECO:0000313" key="2">
    <source>
        <dbReference type="Proteomes" id="UP000193944"/>
    </source>
</evidence>
<keyword evidence="2" id="KW-1185">Reference proteome</keyword>
<reference evidence="1 2" key="2">
    <citation type="submission" date="2016-08" db="EMBL/GenBank/DDBJ databases">
        <title>Pervasive Adenine N6-methylation of Active Genes in Fungi.</title>
        <authorList>
            <consortium name="DOE Joint Genome Institute"/>
            <person name="Mondo S.J."/>
            <person name="Dannebaum R.O."/>
            <person name="Kuo R.C."/>
            <person name="Labutti K."/>
            <person name="Haridas S."/>
            <person name="Kuo A."/>
            <person name="Salamov A."/>
            <person name="Ahrendt S.R."/>
            <person name="Lipzen A."/>
            <person name="Sullivan W."/>
            <person name="Andreopoulos W.B."/>
            <person name="Clum A."/>
            <person name="Lindquist E."/>
            <person name="Daum C."/>
            <person name="Ramamoorthy G.K."/>
            <person name="Gryganskyi A."/>
            <person name="Culley D."/>
            <person name="Magnuson J.K."/>
            <person name="James T.Y."/>
            <person name="O'Malley M.A."/>
            <person name="Stajich J.E."/>
            <person name="Spatafora J.W."/>
            <person name="Visel A."/>
            <person name="Grigoriev I.V."/>
        </authorList>
    </citation>
    <scope>NUCLEOTIDE SEQUENCE [LARGE SCALE GENOMIC DNA]</scope>
    <source>
        <strain evidence="1 2">S4</strain>
    </source>
</reference>
<accession>A0A1Y1X288</accession>
<gene>
    <name evidence="1" type="ORF">BCR32DRAFT_280976</name>
</gene>
<name>A0A1Y1X288_9FUNG</name>
<evidence type="ECO:0000313" key="1">
    <source>
        <dbReference type="EMBL" id="ORX79921.1"/>
    </source>
</evidence>
<dbReference type="EMBL" id="MCFG01000160">
    <property type="protein sequence ID" value="ORX79921.1"/>
    <property type="molecule type" value="Genomic_DNA"/>
</dbReference>
<sequence length="76" mass="9211">MLFELYKSTPFKIKSINVESIRHNNRNTILNYAHVLFLKLASTIEYKLLEIFMYSHEYYENNIYFLILNIFLDGQL</sequence>
<proteinExistence type="predicted"/>